<sequence length="146" mass="15760">MAEVSRSRSMAGLSSFLLVAAGALMTASAQEGQDCSCLVLVEDAAGQVTLYEKSTTVLGSLCTDADYDFCADLCKNEMKQFNHTLDSKVAPFNTTVGQTLCERAKRKVTDGTLKLGVSVCHQDVREAGVENKQKLCCDEEARYVDC</sequence>
<organism evidence="1 2">
    <name type="scientific">Ixodes persulcatus</name>
    <name type="common">Taiga tick</name>
    <dbReference type="NCBI Taxonomy" id="34615"/>
    <lineage>
        <taxon>Eukaryota</taxon>
        <taxon>Metazoa</taxon>
        <taxon>Ecdysozoa</taxon>
        <taxon>Arthropoda</taxon>
        <taxon>Chelicerata</taxon>
        <taxon>Arachnida</taxon>
        <taxon>Acari</taxon>
        <taxon>Parasitiformes</taxon>
        <taxon>Ixodida</taxon>
        <taxon>Ixodoidea</taxon>
        <taxon>Ixodidae</taxon>
        <taxon>Ixodinae</taxon>
        <taxon>Ixodes</taxon>
    </lineage>
</organism>
<evidence type="ECO:0000313" key="2">
    <source>
        <dbReference type="Proteomes" id="UP000805193"/>
    </source>
</evidence>
<comment type="caution">
    <text evidence="1">The sequence shown here is derived from an EMBL/GenBank/DDBJ whole genome shotgun (WGS) entry which is preliminary data.</text>
</comment>
<accession>A0AC60PQT5</accession>
<gene>
    <name evidence="1" type="ORF">HPB47_000783</name>
</gene>
<protein>
    <submittedName>
        <fullName evidence="1">Uncharacterized protein</fullName>
    </submittedName>
</protein>
<evidence type="ECO:0000313" key="1">
    <source>
        <dbReference type="EMBL" id="KAG0423424.1"/>
    </source>
</evidence>
<dbReference type="EMBL" id="JABSTQ010010102">
    <property type="protein sequence ID" value="KAG0423424.1"/>
    <property type="molecule type" value="Genomic_DNA"/>
</dbReference>
<keyword evidence="2" id="KW-1185">Reference proteome</keyword>
<name>A0AC60PQT5_IXOPE</name>
<reference evidence="1 2" key="1">
    <citation type="journal article" date="2020" name="Cell">
        <title>Large-Scale Comparative Analyses of Tick Genomes Elucidate Their Genetic Diversity and Vector Capacities.</title>
        <authorList>
            <consortium name="Tick Genome and Microbiome Consortium (TIGMIC)"/>
            <person name="Jia N."/>
            <person name="Wang J."/>
            <person name="Shi W."/>
            <person name="Du L."/>
            <person name="Sun Y."/>
            <person name="Zhan W."/>
            <person name="Jiang J.F."/>
            <person name="Wang Q."/>
            <person name="Zhang B."/>
            <person name="Ji P."/>
            <person name="Bell-Sakyi L."/>
            <person name="Cui X.M."/>
            <person name="Yuan T.T."/>
            <person name="Jiang B.G."/>
            <person name="Yang W.F."/>
            <person name="Lam T.T."/>
            <person name="Chang Q.C."/>
            <person name="Ding S.J."/>
            <person name="Wang X.J."/>
            <person name="Zhu J.G."/>
            <person name="Ruan X.D."/>
            <person name="Zhao L."/>
            <person name="Wei J.T."/>
            <person name="Ye R.Z."/>
            <person name="Que T.C."/>
            <person name="Du C.H."/>
            <person name="Zhou Y.H."/>
            <person name="Cheng J.X."/>
            <person name="Dai P.F."/>
            <person name="Guo W.B."/>
            <person name="Han X.H."/>
            <person name="Huang E.J."/>
            <person name="Li L.F."/>
            <person name="Wei W."/>
            <person name="Gao Y.C."/>
            <person name="Liu J.Z."/>
            <person name="Shao H.Z."/>
            <person name="Wang X."/>
            <person name="Wang C.C."/>
            <person name="Yang T.C."/>
            <person name="Huo Q.B."/>
            <person name="Li W."/>
            <person name="Chen H.Y."/>
            <person name="Chen S.E."/>
            <person name="Zhou L.G."/>
            <person name="Ni X.B."/>
            <person name="Tian J.H."/>
            <person name="Sheng Y."/>
            <person name="Liu T."/>
            <person name="Pan Y.S."/>
            <person name="Xia L.Y."/>
            <person name="Li J."/>
            <person name="Zhao F."/>
            <person name="Cao W.C."/>
        </authorList>
    </citation>
    <scope>NUCLEOTIDE SEQUENCE [LARGE SCALE GENOMIC DNA]</scope>
    <source>
        <strain evidence="1">Iper-2018</strain>
    </source>
</reference>
<dbReference type="Proteomes" id="UP000805193">
    <property type="component" value="Unassembled WGS sequence"/>
</dbReference>
<proteinExistence type="predicted"/>